<proteinExistence type="predicted"/>
<dbReference type="OrthoDB" id="1122871at2"/>
<sequence>MNKRFYTLCLLLAVIPFVLLTTQAATAADEKPPAMAEMWHFKIDPAAQKNFESALAAHAKFRKENGDPRHWFTYTPHTGVLGRDYYIRHCCFKWSDHQKYNELKVHEELGSDWANGPGQYVKKTRHFYSWVDHENNNWPEGTKANLLRLTHHKLKPNSDIGPVVKEISDLAKKMGWKRAWGWSYERNMDGVHLTLAMPSENFAGFEPPKPGFEEMAAKEIGKDELKELFSRFDEHVESLSFQIMKFRPEFSVIHDK</sequence>
<dbReference type="AlphaFoldDB" id="A0A0F6RB18"/>
<dbReference type="RefSeq" id="WP_052735146.1">
    <property type="nucleotide sequence ID" value="NZ_CP010975.1"/>
</dbReference>
<gene>
    <name evidence="2" type="ORF">TQ33_0181</name>
</gene>
<evidence type="ECO:0000313" key="2">
    <source>
        <dbReference type="EMBL" id="AKE51173.1"/>
    </source>
</evidence>
<organism evidence="2 3">
    <name type="scientific">Kangiella geojedonensis</name>
    <dbReference type="NCBI Taxonomy" id="914150"/>
    <lineage>
        <taxon>Bacteria</taxon>
        <taxon>Pseudomonadati</taxon>
        <taxon>Pseudomonadota</taxon>
        <taxon>Gammaproteobacteria</taxon>
        <taxon>Kangiellales</taxon>
        <taxon>Kangiellaceae</taxon>
        <taxon>Kangiella</taxon>
    </lineage>
</organism>
<keyword evidence="3" id="KW-1185">Reference proteome</keyword>
<evidence type="ECO:0000256" key="1">
    <source>
        <dbReference type="SAM" id="SignalP"/>
    </source>
</evidence>
<feature type="signal peptide" evidence="1">
    <location>
        <begin position="1"/>
        <end position="27"/>
    </location>
</feature>
<name>A0A0F6RB18_9GAMM</name>
<evidence type="ECO:0008006" key="4">
    <source>
        <dbReference type="Google" id="ProtNLM"/>
    </source>
</evidence>
<dbReference type="EMBL" id="CP010975">
    <property type="protein sequence ID" value="AKE51173.1"/>
    <property type="molecule type" value="Genomic_DNA"/>
</dbReference>
<dbReference type="Proteomes" id="UP000034071">
    <property type="component" value="Chromosome"/>
</dbReference>
<reference evidence="2 3" key="1">
    <citation type="submission" date="2015-02" db="EMBL/GenBank/DDBJ databases">
        <title>Complete genome sequence of Kangiella geojedonensis strain YCS-5T.</title>
        <authorList>
            <person name="Kim K.M."/>
        </authorList>
    </citation>
    <scope>NUCLEOTIDE SEQUENCE [LARGE SCALE GENOMIC DNA]</scope>
    <source>
        <strain evidence="2 3">YCS-5</strain>
    </source>
</reference>
<dbReference type="HOGENOM" id="CLU_1085413_0_0_6"/>
<keyword evidence="1" id="KW-0732">Signal</keyword>
<evidence type="ECO:0000313" key="3">
    <source>
        <dbReference type="Proteomes" id="UP000034071"/>
    </source>
</evidence>
<dbReference type="KEGG" id="kge:TQ33_0181"/>
<accession>A0A0F6RB18</accession>
<protein>
    <recommendedName>
        <fullName evidence="4">Peptidase M15C domain-containing protein</fullName>
    </recommendedName>
</protein>
<feature type="chain" id="PRO_5002508889" description="Peptidase M15C domain-containing protein" evidence="1">
    <location>
        <begin position="28"/>
        <end position="256"/>
    </location>
</feature>